<evidence type="ECO:0000256" key="1">
    <source>
        <dbReference type="PROSITE-ProRule" id="PRU00221"/>
    </source>
</evidence>
<dbReference type="PANTHER" id="PTHR19847">
    <property type="entry name" value="DDB1- AND CUL4-ASSOCIATED FACTOR 11"/>
    <property type="match status" value="1"/>
</dbReference>
<dbReference type="InterPro" id="IPR051859">
    <property type="entry name" value="DCAF"/>
</dbReference>
<accession>A0ABR2W3L4</accession>
<dbReference type="SUPFAM" id="SSF50978">
    <property type="entry name" value="WD40 repeat-like"/>
    <property type="match status" value="1"/>
</dbReference>
<dbReference type="PANTHER" id="PTHR19847:SF7">
    <property type="entry name" value="DDB1- AND CUL4-ASSOCIATED FACTOR 11"/>
    <property type="match status" value="1"/>
</dbReference>
<evidence type="ECO:0000256" key="2">
    <source>
        <dbReference type="SAM" id="MobiDB-lite"/>
    </source>
</evidence>
<proteinExistence type="predicted"/>
<dbReference type="Gene3D" id="2.130.10.10">
    <property type="entry name" value="YVTN repeat-like/Quinoprotein amine dehydrogenase"/>
    <property type="match status" value="2"/>
</dbReference>
<dbReference type="PROSITE" id="PS50082">
    <property type="entry name" value="WD_REPEATS_2"/>
    <property type="match status" value="2"/>
</dbReference>
<evidence type="ECO:0000313" key="4">
    <source>
        <dbReference type="Proteomes" id="UP001479436"/>
    </source>
</evidence>
<sequence length="491" mass="55366">MSYLFGNSYVLSEDESEEEQSEESERSAEEQASSDENSASEANESEDEAESILDKIKCSEFANEMLISGEFGFSDSYFDTRNKLGKRPFLSNVCEQISMREYLPRQFSQVSVAQNYWPNGNGKVVAKYNARVYSGQYSEDGSFFYTCCQDFLVHLYDTSSPSEFKETKVISGEIGRWTITDATLSADNQWIIYSSITPVVYMARTTPDDETQIALKFSETEHATFGLWSIRFSGDAREIVAGASDSSIYVFDVETQTILFNQQGHNDEVNAVCFADPQSSHVLFSGSDDSFVKVWDRRSMRGTDCRPAGVLVGHTEGITFVSSKGDGRYCLTNGKDQTMKLWDIRKMMSYDTFESSDRLDLRLKWDYRFQEYPGPKIVKHPQDCSVMTYTGHRVLKTLIRCHFSPTHSTGQRYLYTGSQDGLVHIFNLEGEVVQILDVGEAIDPSIVGLRRAVARDVSWHPYLPIVTSTSWYGTEGASGTIVQHDYSADGQ</sequence>
<evidence type="ECO:0000313" key="3">
    <source>
        <dbReference type="EMBL" id="KAK9719011.1"/>
    </source>
</evidence>
<keyword evidence="4" id="KW-1185">Reference proteome</keyword>
<feature type="region of interest" description="Disordered" evidence="2">
    <location>
        <begin position="1"/>
        <end position="49"/>
    </location>
</feature>
<feature type="repeat" description="WD" evidence="1">
    <location>
        <begin position="311"/>
        <end position="352"/>
    </location>
</feature>
<dbReference type="InterPro" id="IPR015943">
    <property type="entry name" value="WD40/YVTN_repeat-like_dom_sf"/>
</dbReference>
<gene>
    <name evidence="3" type="ORF">K7432_005089</name>
</gene>
<protein>
    <submittedName>
        <fullName evidence="3">Uncharacterized protein</fullName>
    </submittedName>
</protein>
<feature type="compositionally biased region" description="Acidic residues" evidence="2">
    <location>
        <begin position="12"/>
        <end position="22"/>
    </location>
</feature>
<dbReference type="EMBL" id="JASJQH010007066">
    <property type="protein sequence ID" value="KAK9719011.1"/>
    <property type="molecule type" value="Genomic_DNA"/>
</dbReference>
<feature type="compositionally biased region" description="Low complexity" evidence="2">
    <location>
        <begin position="30"/>
        <end position="42"/>
    </location>
</feature>
<organism evidence="3 4">
    <name type="scientific">Basidiobolus ranarum</name>
    <dbReference type="NCBI Taxonomy" id="34480"/>
    <lineage>
        <taxon>Eukaryota</taxon>
        <taxon>Fungi</taxon>
        <taxon>Fungi incertae sedis</taxon>
        <taxon>Zoopagomycota</taxon>
        <taxon>Entomophthoromycotina</taxon>
        <taxon>Basidiobolomycetes</taxon>
        <taxon>Basidiobolales</taxon>
        <taxon>Basidiobolaceae</taxon>
        <taxon>Basidiobolus</taxon>
    </lineage>
</organism>
<dbReference type="Proteomes" id="UP001479436">
    <property type="component" value="Unassembled WGS sequence"/>
</dbReference>
<dbReference type="PROSITE" id="PS50294">
    <property type="entry name" value="WD_REPEATS_REGION"/>
    <property type="match status" value="2"/>
</dbReference>
<dbReference type="InterPro" id="IPR036322">
    <property type="entry name" value="WD40_repeat_dom_sf"/>
</dbReference>
<feature type="repeat" description="WD" evidence="1">
    <location>
        <begin position="262"/>
        <end position="296"/>
    </location>
</feature>
<dbReference type="InterPro" id="IPR001680">
    <property type="entry name" value="WD40_rpt"/>
</dbReference>
<keyword evidence="1" id="KW-0853">WD repeat</keyword>
<dbReference type="SMART" id="SM00320">
    <property type="entry name" value="WD40"/>
    <property type="match status" value="5"/>
</dbReference>
<name>A0ABR2W3L4_9FUNG</name>
<comment type="caution">
    <text evidence="3">The sequence shown here is derived from an EMBL/GenBank/DDBJ whole genome shotgun (WGS) entry which is preliminary data.</text>
</comment>
<dbReference type="Pfam" id="PF00400">
    <property type="entry name" value="WD40"/>
    <property type="match status" value="4"/>
</dbReference>
<reference evidence="3 4" key="1">
    <citation type="submission" date="2023-04" db="EMBL/GenBank/DDBJ databases">
        <title>Genome of Basidiobolus ranarum AG-B5.</title>
        <authorList>
            <person name="Stajich J.E."/>
            <person name="Carter-House D."/>
            <person name="Gryganskyi A."/>
        </authorList>
    </citation>
    <scope>NUCLEOTIDE SEQUENCE [LARGE SCALE GENOMIC DNA]</scope>
    <source>
        <strain evidence="3 4">AG-B5</strain>
    </source>
</reference>